<proteinExistence type="predicted"/>
<dbReference type="AlphaFoldDB" id="A0A7E4W5N0"/>
<sequence>MSQEMDLQRMKTQNGTLMQMTFALYRYLYNLNMYIDPTSRGEIYAMIGQYQEMGGLVVQLPGHVFQPGGDNGFGGGQ</sequence>
<name>A0A7E4W5N0_PANRE</name>
<accession>A0A7E4W5N0</accession>
<organism evidence="1 2">
    <name type="scientific">Panagrellus redivivus</name>
    <name type="common">Microworm</name>
    <dbReference type="NCBI Taxonomy" id="6233"/>
    <lineage>
        <taxon>Eukaryota</taxon>
        <taxon>Metazoa</taxon>
        <taxon>Ecdysozoa</taxon>
        <taxon>Nematoda</taxon>
        <taxon>Chromadorea</taxon>
        <taxon>Rhabditida</taxon>
        <taxon>Tylenchina</taxon>
        <taxon>Panagrolaimomorpha</taxon>
        <taxon>Panagrolaimoidea</taxon>
        <taxon>Panagrolaimidae</taxon>
        <taxon>Panagrellus</taxon>
    </lineage>
</organism>
<dbReference type="WBParaSite" id="Pan_g6846.t1">
    <property type="protein sequence ID" value="Pan_g6846.t1"/>
    <property type="gene ID" value="Pan_g6846"/>
</dbReference>
<protein>
    <submittedName>
        <fullName evidence="2">Spore coat protein CotJC</fullName>
    </submittedName>
</protein>
<reference evidence="2" key="2">
    <citation type="submission" date="2020-10" db="UniProtKB">
        <authorList>
            <consortium name="WormBaseParasite"/>
        </authorList>
    </citation>
    <scope>IDENTIFICATION</scope>
</reference>
<reference evidence="1" key="1">
    <citation type="journal article" date="2013" name="Genetics">
        <title>The draft genome and transcriptome of Panagrellus redivivus are shaped by the harsh demands of a free-living lifestyle.</title>
        <authorList>
            <person name="Srinivasan J."/>
            <person name="Dillman A.R."/>
            <person name="Macchietto M.G."/>
            <person name="Heikkinen L."/>
            <person name="Lakso M."/>
            <person name="Fracchia K.M."/>
            <person name="Antoshechkin I."/>
            <person name="Mortazavi A."/>
            <person name="Wong G."/>
            <person name="Sternberg P.W."/>
        </authorList>
    </citation>
    <scope>NUCLEOTIDE SEQUENCE [LARGE SCALE GENOMIC DNA]</scope>
    <source>
        <strain evidence="1">MT8872</strain>
    </source>
</reference>
<dbReference type="Proteomes" id="UP000492821">
    <property type="component" value="Unassembled WGS sequence"/>
</dbReference>
<evidence type="ECO:0000313" key="1">
    <source>
        <dbReference type="Proteomes" id="UP000492821"/>
    </source>
</evidence>
<keyword evidence="1" id="KW-1185">Reference proteome</keyword>
<evidence type="ECO:0000313" key="2">
    <source>
        <dbReference type="WBParaSite" id="Pan_g6846.t1"/>
    </source>
</evidence>